<gene>
    <name evidence="12" type="ORF">SAMN05660710_02161</name>
</gene>
<keyword evidence="6 9" id="KW-1133">Transmembrane helix</keyword>
<feature type="transmembrane region" description="Helical" evidence="9">
    <location>
        <begin position="89"/>
        <end position="110"/>
    </location>
</feature>
<dbReference type="GO" id="GO:0022857">
    <property type="term" value="F:transmembrane transporter activity"/>
    <property type="evidence" value="ECO:0007669"/>
    <property type="project" value="UniProtKB-UniRule"/>
</dbReference>
<keyword evidence="2 9" id="KW-0813">Transport</keyword>
<evidence type="ECO:0000256" key="2">
    <source>
        <dbReference type="ARBA" id="ARBA00022448"/>
    </source>
</evidence>
<keyword evidence="7 9" id="KW-0472">Membrane</keyword>
<dbReference type="InterPro" id="IPR007387">
    <property type="entry name" value="TRAP_DctQ"/>
</dbReference>
<evidence type="ECO:0000256" key="10">
    <source>
        <dbReference type="SAM" id="MobiDB-lite"/>
    </source>
</evidence>
<evidence type="ECO:0000313" key="13">
    <source>
        <dbReference type="Proteomes" id="UP000199502"/>
    </source>
</evidence>
<evidence type="ECO:0000313" key="12">
    <source>
        <dbReference type="EMBL" id="SCY62591.1"/>
    </source>
</evidence>
<sequence length="179" mass="19253">MTQAATSAARLLARSTEILAALLLIAVTILNLTQVGGRYLFATGFSWTEEVMRYMMIWLMMLGSVACIFRVEHMGIEALETLVPAHRVALVKSALYSVAAIFCVVILVYGWPLAMRNAAQVAPASRIPMIIPYLALPVGAALMLVQIALSWLSGFEPEGDQTGGGDVGTPASDRERGVQ</sequence>
<dbReference type="PANTHER" id="PTHR35011">
    <property type="entry name" value="2,3-DIKETO-L-GULONATE TRAP TRANSPORTER SMALL PERMEASE PROTEIN YIAM"/>
    <property type="match status" value="1"/>
</dbReference>
<dbReference type="InterPro" id="IPR055348">
    <property type="entry name" value="DctQ"/>
</dbReference>
<protein>
    <recommendedName>
        <fullName evidence="9">TRAP transporter small permease protein</fullName>
    </recommendedName>
</protein>
<dbReference type="EMBL" id="FMVT01000006">
    <property type="protein sequence ID" value="SCY62591.1"/>
    <property type="molecule type" value="Genomic_DNA"/>
</dbReference>
<comment type="function">
    <text evidence="9">Part of the tripartite ATP-independent periplasmic (TRAP) transport system.</text>
</comment>
<comment type="similarity">
    <text evidence="8 9">Belongs to the TRAP transporter small permease family.</text>
</comment>
<keyword evidence="3" id="KW-1003">Cell membrane</keyword>
<evidence type="ECO:0000256" key="8">
    <source>
        <dbReference type="ARBA" id="ARBA00038436"/>
    </source>
</evidence>
<dbReference type="STRING" id="336292.SAMN05660710_02161"/>
<proteinExistence type="inferred from homology"/>
<feature type="transmembrane region" description="Helical" evidence="9">
    <location>
        <begin position="12"/>
        <end position="31"/>
    </location>
</feature>
<dbReference type="AlphaFoldDB" id="A0A1G5HFZ6"/>
<feature type="transmembrane region" description="Helical" evidence="9">
    <location>
        <begin position="130"/>
        <end position="152"/>
    </location>
</feature>
<organism evidence="12 13">
    <name type="scientific">Paracoccus tibetensis</name>
    <dbReference type="NCBI Taxonomy" id="336292"/>
    <lineage>
        <taxon>Bacteria</taxon>
        <taxon>Pseudomonadati</taxon>
        <taxon>Pseudomonadota</taxon>
        <taxon>Alphaproteobacteria</taxon>
        <taxon>Rhodobacterales</taxon>
        <taxon>Paracoccaceae</taxon>
        <taxon>Paracoccus</taxon>
    </lineage>
</organism>
<feature type="region of interest" description="Disordered" evidence="10">
    <location>
        <begin position="158"/>
        <end position="179"/>
    </location>
</feature>
<feature type="transmembrane region" description="Helical" evidence="9">
    <location>
        <begin position="51"/>
        <end position="69"/>
    </location>
</feature>
<dbReference type="PANTHER" id="PTHR35011:SF2">
    <property type="entry name" value="2,3-DIKETO-L-GULONATE TRAP TRANSPORTER SMALL PERMEASE PROTEIN YIAM"/>
    <property type="match status" value="1"/>
</dbReference>
<evidence type="ECO:0000256" key="9">
    <source>
        <dbReference type="RuleBase" id="RU369079"/>
    </source>
</evidence>
<evidence type="ECO:0000256" key="3">
    <source>
        <dbReference type="ARBA" id="ARBA00022475"/>
    </source>
</evidence>
<dbReference type="Proteomes" id="UP000199502">
    <property type="component" value="Unassembled WGS sequence"/>
</dbReference>
<dbReference type="GO" id="GO:0005886">
    <property type="term" value="C:plasma membrane"/>
    <property type="evidence" value="ECO:0007669"/>
    <property type="project" value="UniProtKB-SubCell"/>
</dbReference>
<evidence type="ECO:0000259" key="11">
    <source>
        <dbReference type="Pfam" id="PF04290"/>
    </source>
</evidence>
<keyword evidence="4 9" id="KW-0997">Cell inner membrane</keyword>
<keyword evidence="5 9" id="KW-0812">Transmembrane</keyword>
<evidence type="ECO:0000256" key="6">
    <source>
        <dbReference type="ARBA" id="ARBA00022989"/>
    </source>
</evidence>
<name>A0A1G5HFZ6_9RHOB</name>
<evidence type="ECO:0000256" key="1">
    <source>
        <dbReference type="ARBA" id="ARBA00004429"/>
    </source>
</evidence>
<evidence type="ECO:0000256" key="7">
    <source>
        <dbReference type="ARBA" id="ARBA00023136"/>
    </source>
</evidence>
<comment type="subunit">
    <text evidence="9">The complex comprises the extracytoplasmic solute receptor protein and the two transmembrane proteins.</text>
</comment>
<keyword evidence="13" id="KW-1185">Reference proteome</keyword>
<evidence type="ECO:0000256" key="5">
    <source>
        <dbReference type="ARBA" id="ARBA00022692"/>
    </source>
</evidence>
<accession>A0A1G5HFZ6</accession>
<dbReference type="RefSeq" id="WP_245686628.1">
    <property type="nucleotide sequence ID" value="NZ_FMVT01000006.1"/>
</dbReference>
<dbReference type="GO" id="GO:0015740">
    <property type="term" value="P:C4-dicarboxylate transport"/>
    <property type="evidence" value="ECO:0007669"/>
    <property type="project" value="TreeGrafter"/>
</dbReference>
<feature type="domain" description="Tripartite ATP-independent periplasmic transporters DctQ component" evidence="11">
    <location>
        <begin position="29"/>
        <end position="154"/>
    </location>
</feature>
<evidence type="ECO:0000256" key="4">
    <source>
        <dbReference type="ARBA" id="ARBA00022519"/>
    </source>
</evidence>
<dbReference type="Pfam" id="PF04290">
    <property type="entry name" value="DctQ"/>
    <property type="match status" value="1"/>
</dbReference>
<comment type="subcellular location">
    <subcellularLocation>
        <location evidence="1 9">Cell inner membrane</location>
        <topology evidence="1 9">Multi-pass membrane protein</topology>
    </subcellularLocation>
</comment>
<reference evidence="12 13" key="1">
    <citation type="submission" date="2016-10" db="EMBL/GenBank/DDBJ databases">
        <authorList>
            <person name="de Groot N.N."/>
        </authorList>
    </citation>
    <scope>NUCLEOTIDE SEQUENCE [LARGE SCALE GENOMIC DNA]</scope>
    <source>
        <strain evidence="12 13">CGMCC 1.8925</strain>
    </source>
</reference>